<evidence type="ECO:0000256" key="6">
    <source>
        <dbReference type="SAM" id="Phobius"/>
    </source>
</evidence>
<accession>A0A363NKK8</accession>
<feature type="transmembrane region" description="Helical" evidence="6">
    <location>
        <begin position="159"/>
        <end position="179"/>
    </location>
</feature>
<dbReference type="Proteomes" id="UP000250831">
    <property type="component" value="Unassembled WGS sequence"/>
</dbReference>
<comment type="subcellular location">
    <subcellularLocation>
        <location evidence="1">Endomembrane system</location>
        <topology evidence="1">Multi-pass membrane protein</topology>
    </subcellularLocation>
</comment>
<feature type="transmembrane region" description="Helical" evidence="6">
    <location>
        <begin position="20"/>
        <end position="38"/>
    </location>
</feature>
<dbReference type="EMBL" id="QCXX01000011">
    <property type="protein sequence ID" value="PUV21304.1"/>
    <property type="molecule type" value="Genomic_DNA"/>
</dbReference>
<dbReference type="PANTHER" id="PTHR23519:SF1">
    <property type="entry name" value="AUTOPHAGY-RELATED PROTEIN 22"/>
    <property type="match status" value="1"/>
</dbReference>
<feature type="transmembrane region" description="Helical" evidence="6">
    <location>
        <begin position="120"/>
        <end position="138"/>
    </location>
</feature>
<dbReference type="InterPro" id="IPR024671">
    <property type="entry name" value="Atg22-like"/>
</dbReference>
<sequence>MEAIAKNNKKLIRSWAMFDWANSAYNLVITSTIFPVYYTAITTTKEHGDVVNFFGFEIVNTALSNFSLAAAYLLMSFSLPFISSYADAKGLKKQIMKLFTYVGAIACMCLFFFKLETLEIGIVCFALAAMGYIGGVLFNNSYLPLLATVDQQDRVSAQGFAFGYIGCVTLQILCFIVVLKPEWFGITDPSLPARISFLMVGLWWLGFSMIPFKHLPKIEPTGNNLGKSFVQNVRDEFNHVIHEIKGIPEIKQFLPAFFFYAIGVQTLMIVASSFGEKILHLGAERLIATILLIQLVAILGAFLMSYLSKLFGNIKVLIVVVMIWISICIAAFYLSTPMQFYIIAALVGLVMGGIQSLSRSTYSKLIPTDIKDTTAFFSFYDVTEKVAIVIGLFSFGLIEQITHNIRYSALVLSLFFVIGLLLLVRILISNKS</sequence>
<evidence type="ECO:0000313" key="8">
    <source>
        <dbReference type="EMBL" id="PUV21304.1"/>
    </source>
</evidence>
<feature type="transmembrane region" description="Helical" evidence="6">
    <location>
        <begin position="191"/>
        <end position="210"/>
    </location>
</feature>
<proteinExistence type="predicted"/>
<feature type="transmembrane region" description="Helical" evidence="6">
    <location>
        <begin position="286"/>
        <end position="307"/>
    </location>
</feature>
<feature type="transmembrane region" description="Helical" evidence="6">
    <location>
        <begin position="253"/>
        <end position="274"/>
    </location>
</feature>
<feature type="domain" description="Major facilitator superfamily (MFS) profile" evidence="7">
    <location>
        <begin position="244"/>
        <end position="432"/>
    </location>
</feature>
<evidence type="ECO:0000256" key="4">
    <source>
        <dbReference type="ARBA" id="ARBA00022989"/>
    </source>
</evidence>
<dbReference type="AlphaFoldDB" id="A0A363NKK8"/>
<keyword evidence="3 6" id="KW-0812">Transmembrane</keyword>
<organism evidence="8 9">
    <name type="scientific">Sphingobacterium athyrii</name>
    <dbReference type="NCBI Taxonomy" id="2152717"/>
    <lineage>
        <taxon>Bacteria</taxon>
        <taxon>Pseudomonadati</taxon>
        <taxon>Bacteroidota</taxon>
        <taxon>Sphingobacteriia</taxon>
        <taxon>Sphingobacteriales</taxon>
        <taxon>Sphingobacteriaceae</taxon>
        <taxon>Sphingobacterium</taxon>
    </lineage>
</organism>
<evidence type="ECO:0000313" key="9">
    <source>
        <dbReference type="Proteomes" id="UP000250831"/>
    </source>
</evidence>
<feature type="transmembrane region" description="Helical" evidence="6">
    <location>
        <begin position="379"/>
        <end position="398"/>
    </location>
</feature>
<dbReference type="GO" id="GO:0022857">
    <property type="term" value="F:transmembrane transporter activity"/>
    <property type="evidence" value="ECO:0007669"/>
    <property type="project" value="InterPro"/>
</dbReference>
<feature type="transmembrane region" description="Helical" evidence="6">
    <location>
        <begin position="314"/>
        <end position="334"/>
    </location>
</feature>
<dbReference type="InterPro" id="IPR020846">
    <property type="entry name" value="MFS_dom"/>
</dbReference>
<dbReference type="GO" id="GO:0012505">
    <property type="term" value="C:endomembrane system"/>
    <property type="evidence" value="ECO:0007669"/>
    <property type="project" value="UniProtKB-SubCell"/>
</dbReference>
<keyword evidence="9" id="KW-1185">Reference proteome</keyword>
<feature type="transmembrane region" description="Helical" evidence="6">
    <location>
        <begin position="340"/>
        <end position="358"/>
    </location>
</feature>
<reference evidence="8 9" key="1">
    <citation type="submission" date="2018-04" db="EMBL/GenBank/DDBJ databases">
        <title>Sphingobacterium sp. M46 Genome.</title>
        <authorList>
            <person name="Cheng J."/>
            <person name="Li Y."/>
        </authorList>
    </citation>
    <scope>NUCLEOTIDE SEQUENCE [LARGE SCALE GENOMIC DNA]</scope>
    <source>
        <strain evidence="8 9">M46</strain>
    </source>
</reference>
<feature type="transmembrane region" description="Helical" evidence="6">
    <location>
        <begin position="58"/>
        <end position="83"/>
    </location>
</feature>
<dbReference type="RefSeq" id="WP_108636994.1">
    <property type="nucleotide sequence ID" value="NZ_DAMCKI010000046.1"/>
</dbReference>
<feature type="transmembrane region" description="Helical" evidence="6">
    <location>
        <begin position="95"/>
        <end position="114"/>
    </location>
</feature>
<dbReference type="SUPFAM" id="SSF103473">
    <property type="entry name" value="MFS general substrate transporter"/>
    <property type="match status" value="1"/>
</dbReference>
<dbReference type="Pfam" id="PF11700">
    <property type="entry name" value="ATG22"/>
    <property type="match status" value="1"/>
</dbReference>
<evidence type="ECO:0000256" key="5">
    <source>
        <dbReference type="ARBA" id="ARBA00023136"/>
    </source>
</evidence>
<dbReference type="PROSITE" id="PS50850">
    <property type="entry name" value="MFS"/>
    <property type="match status" value="1"/>
</dbReference>
<dbReference type="PANTHER" id="PTHR23519">
    <property type="entry name" value="AUTOPHAGY-RELATED PROTEIN 22"/>
    <property type="match status" value="1"/>
</dbReference>
<comment type="caution">
    <text evidence="8">The sequence shown here is derived from an EMBL/GenBank/DDBJ whole genome shotgun (WGS) entry which is preliminary data.</text>
</comment>
<dbReference type="Gene3D" id="1.20.1250.20">
    <property type="entry name" value="MFS general substrate transporter like domains"/>
    <property type="match status" value="1"/>
</dbReference>
<feature type="transmembrane region" description="Helical" evidence="6">
    <location>
        <begin position="404"/>
        <end position="428"/>
    </location>
</feature>
<evidence type="ECO:0000256" key="3">
    <source>
        <dbReference type="ARBA" id="ARBA00022692"/>
    </source>
</evidence>
<dbReference type="OrthoDB" id="9768783at2"/>
<name>A0A363NKK8_9SPHI</name>
<protein>
    <submittedName>
        <fullName evidence="8">MFS transporter</fullName>
    </submittedName>
</protein>
<evidence type="ECO:0000256" key="1">
    <source>
        <dbReference type="ARBA" id="ARBA00004127"/>
    </source>
</evidence>
<gene>
    <name evidence="8" type="ORF">DCO56_28100</name>
</gene>
<keyword evidence="5 6" id="KW-0472">Membrane</keyword>
<dbReference type="InterPro" id="IPR036259">
    <property type="entry name" value="MFS_trans_sf"/>
</dbReference>
<evidence type="ECO:0000256" key="2">
    <source>
        <dbReference type="ARBA" id="ARBA00022448"/>
    </source>
</evidence>
<keyword evidence="2" id="KW-0813">Transport</keyword>
<keyword evidence="4 6" id="KW-1133">Transmembrane helix</keyword>
<dbReference type="InterPro" id="IPR050495">
    <property type="entry name" value="ATG22/LtaA_families"/>
</dbReference>
<evidence type="ECO:0000259" key="7">
    <source>
        <dbReference type="PROSITE" id="PS50850"/>
    </source>
</evidence>